<accession>A0A4Y7RP41</accession>
<dbReference type="CDD" id="cd16913">
    <property type="entry name" value="YkuD_like"/>
    <property type="match status" value="1"/>
</dbReference>
<gene>
    <name evidence="11" type="primary">ykuD_4</name>
    <name evidence="11" type="ORF">Pmgp_02351</name>
</gene>
<dbReference type="GO" id="GO:0005576">
    <property type="term" value="C:extracellular region"/>
    <property type="evidence" value="ECO:0007669"/>
    <property type="project" value="TreeGrafter"/>
</dbReference>
<dbReference type="GO" id="GO:0016757">
    <property type="term" value="F:glycosyltransferase activity"/>
    <property type="evidence" value="ECO:0007669"/>
    <property type="project" value="UniProtKB-KW"/>
</dbReference>
<dbReference type="Gene3D" id="2.40.440.10">
    <property type="entry name" value="L,D-transpeptidase catalytic domain-like"/>
    <property type="match status" value="1"/>
</dbReference>
<evidence type="ECO:0000256" key="1">
    <source>
        <dbReference type="ARBA" id="ARBA00004752"/>
    </source>
</evidence>
<keyword evidence="3" id="KW-0328">Glycosyltransferase</keyword>
<dbReference type="RefSeq" id="WP_134214173.1">
    <property type="nucleotide sequence ID" value="NZ_QFFZ01000026.1"/>
</dbReference>
<evidence type="ECO:0000256" key="9">
    <source>
        <dbReference type="PROSITE-ProRule" id="PRU01373"/>
    </source>
</evidence>
<dbReference type="EC" id="2.-.-.-" evidence="11"/>
<dbReference type="Pfam" id="PF03734">
    <property type="entry name" value="YkuD"/>
    <property type="match status" value="1"/>
</dbReference>
<feature type="active site" description="Nucleophile" evidence="9">
    <location>
        <position position="171"/>
    </location>
</feature>
<keyword evidence="4 11" id="KW-0808">Transferase</keyword>
<dbReference type="OrthoDB" id="9787225at2"/>
<proteinExistence type="inferred from homology"/>
<comment type="pathway">
    <text evidence="1 9">Cell wall biogenesis; peptidoglycan biosynthesis.</text>
</comment>
<organism evidence="11 12">
    <name type="scientific">Pelotomaculum propionicicum</name>
    <dbReference type="NCBI Taxonomy" id="258475"/>
    <lineage>
        <taxon>Bacteria</taxon>
        <taxon>Bacillati</taxon>
        <taxon>Bacillota</taxon>
        <taxon>Clostridia</taxon>
        <taxon>Eubacteriales</taxon>
        <taxon>Desulfotomaculaceae</taxon>
        <taxon>Pelotomaculum</taxon>
    </lineage>
</organism>
<keyword evidence="7 9" id="KW-0573">Peptidoglycan synthesis</keyword>
<evidence type="ECO:0000256" key="8">
    <source>
        <dbReference type="ARBA" id="ARBA00023316"/>
    </source>
</evidence>
<dbReference type="InterPro" id="IPR005490">
    <property type="entry name" value="LD_TPept_cat_dom"/>
</dbReference>
<reference evidence="11 12" key="1">
    <citation type="journal article" date="2018" name="Environ. Microbiol.">
        <title>Novel energy conservation strategies and behaviour of Pelotomaculum schinkii driving syntrophic propionate catabolism.</title>
        <authorList>
            <person name="Hidalgo-Ahumada C.A.P."/>
            <person name="Nobu M.K."/>
            <person name="Narihiro T."/>
            <person name="Tamaki H."/>
            <person name="Liu W.T."/>
            <person name="Kamagata Y."/>
            <person name="Stams A.J.M."/>
            <person name="Imachi H."/>
            <person name="Sousa D.Z."/>
        </authorList>
    </citation>
    <scope>NUCLEOTIDE SEQUENCE [LARGE SCALE GENOMIC DNA]</scope>
    <source>
        <strain evidence="11 12">MGP</strain>
    </source>
</reference>
<evidence type="ECO:0000259" key="10">
    <source>
        <dbReference type="PROSITE" id="PS52029"/>
    </source>
</evidence>
<evidence type="ECO:0000313" key="11">
    <source>
        <dbReference type="EMBL" id="TEB10442.1"/>
    </source>
</evidence>
<dbReference type="GO" id="GO:0071972">
    <property type="term" value="F:peptidoglycan L,D-transpeptidase activity"/>
    <property type="evidence" value="ECO:0007669"/>
    <property type="project" value="TreeGrafter"/>
</dbReference>
<dbReference type="GO" id="GO:0008360">
    <property type="term" value="P:regulation of cell shape"/>
    <property type="evidence" value="ECO:0007669"/>
    <property type="project" value="UniProtKB-UniRule"/>
</dbReference>
<dbReference type="PANTHER" id="PTHR30582">
    <property type="entry name" value="L,D-TRANSPEPTIDASE"/>
    <property type="match status" value="1"/>
</dbReference>
<dbReference type="SUPFAM" id="SSF47090">
    <property type="entry name" value="PGBD-like"/>
    <property type="match status" value="2"/>
</dbReference>
<dbReference type="InterPro" id="IPR050979">
    <property type="entry name" value="LD-transpeptidase"/>
</dbReference>
<dbReference type="InterPro" id="IPR002477">
    <property type="entry name" value="Peptidoglycan-bd-like"/>
</dbReference>
<name>A0A4Y7RP41_9FIRM</name>
<feature type="active site" description="Proton donor/acceptor" evidence="9">
    <location>
        <position position="155"/>
    </location>
</feature>
<evidence type="ECO:0000256" key="7">
    <source>
        <dbReference type="ARBA" id="ARBA00022984"/>
    </source>
</evidence>
<comment type="caution">
    <text evidence="11">The sequence shown here is derived from an EMBL/GenBank/DDBJ whole genome shotgun (WGS) entry which is preliminary data.</text>
</comment>
<evidence type="ECO:0000256" key="6">
    <source>
        <dbReference type="ARBA" id="ARBA00022960"/>
    </source>
</evidence>
<dbReference type="InterPro" id="IPR036366">
    <property type="entry name" value="PGBDSf"/>
</dbReference>
<evidence type="ECO:0000256" key="3">
    <source>
        <dbReference type="ARBA" id="ARBA00022676"/>
    </source>
</evidence>
<evidence type="ECO:0000256" key="4">
    <source>
        <dbReference type="ARBA" id="ARBA00022679"/>
    </source>
</evidence>
<dbReference type="GO" id="GO:0071555">
    <property type="term" value="P:cell wall organization"/>
    <property type="evidence" value="ECO:0007669"/>
    <property type="project" value="UniProtKB-UniRule"/>
</dbReference>
<feature type="domain" description="L,D-TPase catalytic" evidence="10">
    <location>
        <begin position="86"/>
        <end position="195"/>
    </location>
</feature>
<dbReference type="PANTHER" id="PTHR30582:SF24">
    <property type="entry name" value="L,D-TRANSPEPTIDASE ERFK_SRFK-RELATED"/>
    <property type="match status" value="1"/>
</dbReference>
<keyword evidence="8 9" id="KW-0961">Cell wall biogenesis/degradation</keyword>
<keyword evidence="6 9" id="KW-0133">Cell shape</keyword>
<dbReference type="GO" id="GO:0018104">
    <property type="term" value="P:peptidoglycan-protein cross-linking"/>
    <property type="evidence" value="ECO:0007669"/>
    <property type="project" value="TreeGrafter"/>
</dbReference>
<comment type="similarity">
    <text evidence="2">Belongs to the YkuD family.</text>
</comment>
<evidence type="ECO:0000256" key="5">
    <source>
        <dbReference type="ARBA" id="ARBA00022801"/>
    </source>
</evidence>
<dbReference type="Gene3D" id="1.10.101.10">
    <property type="entry name" value="PGBD-like superfamily/PGBD"/>
    <property type="match status" value="2"/>
</dbReference>
<dbReference type="AlphaFoldDB" id="A0A4Y7RP41"/>
<dbReference type="Pfam" id="PF01471">
    <property type="entry name" value="PG_binding_1"/>
    <property type="match status" value="2"/>
</dbReference>
<dbReference type="SUPFAM" id="SSF141523">
    <property type="entry name" value="L,D-transpeptidase catalytic domain-like"/>
    <property type="match status" value="1"/>
</dbReference>
<keyword evidence="12" id="KW-1185">Reference proteome</keyword>
<dbReference type="InterPro" id="IPR036365">
    <property type="entry name" value="PGBD-like_sf"/>
</dbReference>
<evidence type="ECO:0000313" key="12">
    <source>
        <dbReference type="Proteomes" id="UP000297597"/>
    </source>
</evidence>
<dbReference type="EMBL" id="QFFZ01000026">
    <property type="protein sequence ID" value="TEB10442.1"/>
    <property type="molecule type" value="Genomic_DNA"/>
</dbReference>
<dbReference type="Proteomes" id="UP000297597">
    <property type="component" value="Unassembled WGS sequence"/>
</dbReference>
<dbReference type="PROSITE" id="PS52029">
    <property type="entry name" value="LD_TPASE"/>
    <property type="match status" value="1"/>
</dbReference>
<keyword evidence="5" id="KW-0378">Hydrolase</keyword>
<sequence length="279" mass="30679">MLYASRYLRIMDPLMQGPDIQYIQRRLTELGFYKGPVDGVYGPETRDAVIRAQQSFGLLTDGIVGPDTYNAIGLSPKDEVTVAPEYIIAIDTRTLELTLSRFGRQVAAFPVAVGTPETPTPLGDWKIIQKTENPGGPFGVRWMRINCPWGGYGIHGTDNEASIGKPVSHGCVRMHNSDVIRVYDLVALGTRVKIIGDAFTGRLLRIGVDPGADVVRVQQILQMLGYYRGDLDGFYGPVTEAAVINFQRDQGLSPDGIVGPETYDRLQLVNDLALGDRRP</sequence>
<evidence type="ECO:0000256" key="2">
    <source>
        <dbReference type="ARBA" id="ARBA00005992"/>
    </source>
</evidence>
<protein>
    <submittedName>
        <fullName evidence="11">Putative L,D-transpeptidase YkuD</fullName>
        <ecNumber evidence="11">2.-.-.-</ecNumber>
    </submittedName>
</protein>
<dbReference type="UniPathway" id="UPA00219"/>
<dbReference type="InterPro" id="IPR038063">
    <property type="entry name" value="Transpep_catalytic_dom"/>
</dbReference>